<dbReference type="AlphaFoldDB" id="A0A919JUB3"/>
<dbReference type="Proteomes" id="UP000636960">
    <property type="component" value="Unassembled WGS sequence"/>
</dbReference>
<name>A0A919JUB3_9ACTN</name>
<keyword evidence="2" id="KW-1185">Reference proteome</keyword>
<sequence length="107" mass="11126">MIGEAVESTELGYAQCEPGKISIDLPFAQVAGPGATPADCLETIRTNPGRSPVAPVRGMTLCLVTSQDQAAERGIPQKLVFITVDSISLDNSASVLGVTAKAWTVPK</sequence>
<dbReference type="EMBL" id="BOMV01000007">
    <property type="protein sequence ID" value="GIE93542.1"/>
    <property type="molecule type" value="Genomic_DNA"/>
</dbReference>
<gene>
    <name evidence="1" type="ORF">Ari01nite_10070</name>
</gene>
<dbReference type="RefSeq" id="WP_203779775.1">
    <property type="nucleotide sequence ID" value="NZ_BOMV01000007.1"/>
</dbReference>
<organism evidence="1 2">
    <name type="scientific">Paractinoplanes rishiriensis</name>
    <dbReference type="NCBI Taxonomy" id="1050105"/>
    <lineage>
        <taxon>Bacteria</taxon>
        <taxon>Bacillati</taxon>
        <taxon>Actinomycetota</taxon>
        <taxon>Actinomycetes</taxon>
        <taxon>Micromonosporales</taxon>
        <taxon>Micromonosporaceae</taxon>
        <taxon>Paractinoplanes</taxon>
    </lineage>
</organism>
<proteinExistence type="predicted"/>
<comment type="caution">
    <text evidence="1">The sequence shown here is derived from an EMBL/GenBank/DDBJ whole genome shotgun (WGS) entry which is preliminary data.</text>
</comment>
<evidence type="ECO:0000313" key="1">
    <source>
        <dbReference type="EMBL" id="GIE93542.1"/>
    </source>
</evidence>
<protein>
    <submittedName>
        <fullName evidence="1">Uncharacterized protein</fullName>
    </submittedName>
</protein>
<accession>A0A919JUB3</accession>
<evidence type="ECO:0000313" key="2">
    <source>
        <dbReference type="Proteomes" id="UP000636960"/>
    </source>
</evidence>
<reference evidence="1" key="1">
    <citation type="submission" date="2021-01" db="EMBL/GenBank/DDBJ databases">
        <title>Whole genome shotgun sequence of Actinoplanes rishiriensis NBRC 108556.</title>
        <authorList>
            <person name="Komaki H."/>
            <person name="Tamura T."/>
        </authorList>
    </citation>
    <scope>NUCLEOTIDE SEQUENCE</scope>
    <source>
        <strain evidence="1">NBRC 108556</strain>
    </source>
</reference>